<dbReference type="InterPro" id="IPR012337">
    <property type="entry name" value="RNaseH-like_sf"/>
</dbReference>
<evidence type="ECO:0000313" key="2">
    <source>
        <dbReference type="Proteomes" id="UP001152795"/>
    </source>
</evidence>
<dbReference type="Gene3D" id="3.30.420.10">
    <property type="entry name" value="Ribonuclease H-like superfamily/Ribonuclease H"/>
    <property type="match status" value="1"/>
</dbReference>
<dbReference type="PANTHER" id="PTHR38681">
    <property type="entry name" value="RETROVIRUS-RELATED POL POLYPROTEIN FROM TRANSPOSON 412-LIKE PROTEIN-RELATED"/>
    <property type="match status" value="1"/>
</dbReference>
<gene>
    <name evidence="1" type="ORF">PACLA_8A032401</name>
</gene>
<name>A0A7D9ME24_PARCT</name>
<dbReference type="GO" id="GO:0015074">
    <property type="term" value="P:DNA integration"/>
    <property type="evidence" value="ECO:0007669"/>
    <property type="project" value="InterPro"/>
</dbReference>
<organism evidence="1 2">
    <name type="scientific">Paramuricea clavata</name>
    <name type="common">Red gorgonian</name>
    <name type="synonym">Violescent sea-whip</name>
    <dbReference type="NCBI Taxonomy" id="317549"/>
    <lineage>
        <taxon>Eukaryota</taxon>
        <taxon>Metazoa</taxon>
        <taxon>Cnidaria</taxon>
        <taxon>Anthozoa</taxon>
        <taxon>Octocorallia</taxon>
        <taxon>Malacalcyonacea</taxon>
        <taxon>Plexauridae</taxon>
        <taxon>Paramuricea</taxon>
    </lineage>
</organism>
<dbReference type="SUPFAM" id="SSF53098">
    <property type="entry name" value="Ribonuclease H-like"/>
    <property type="match status" value="1"/>
</dbReference>
<comment type="caution">
    <text evidence="1">The sequence shown here is derived from an EMBL/GenBank/DDBJ whole genome shotgun (WGS) entry which is preliminary data.</text>
</comment>
<reference evidence="1" key="1">
    <citation type="submission" date="2020-04" db="EMBL/GenBank/DDBJ databases">
        <authorList>
            <person name="Alioto T."/>
            <person name="Alioto T."/>
            <person name="Gomez Garrido J."/>
        </authorList>
    </citation>
    <scope>NUCLEOTIDE SEQUENCE</scope>
    <source>
        <strain evidence="1">A484AB</strain>
    </source>
</reference>
<dbReference type="PANTHER" id="PTHR38681:SF1">
    <property type="entry name" value="RETROVIRUS-RELATED POL POLYPROTEIN FROM TRANSPOSON 412-LIKE PROTEIN"/>
    <property type="match status" value="1"/>
</dbReference>
<dbReference type="GO" id="GO:0003676">
    <property type="term" value="F:nucleic acid binding"/>
    <property type="evidence" value="ECO:0007669"/>
    <property type="project" value="InterPro"/>
</dbReference>
<dbReference type="PROSITE" id="PS50994">
    <property type="entry name" value="INTEGRASE"/>
    <property type="match status" value="1"/>
</dbReference>
<dbReference type="InterPro" id="IPR001584">
    <property type="entry name" value="Integrase_cat-core"/>
</dbReference>
<dbReference type="Pfam" id="PF00665">
    <property type="entry name" value="rve"/>
    <property type="match status" value="1"/>
</dbReference>
<dbReference type="EMBL" id="CACRXK020042776">
    <property type="protein sequence ID" value="CAB4045877.1"/>
    <property type="molecule type" value="Genomic_DNA"/>
</dbReference>
<sequence>MSVHGTGASASACAKHLANWCASFGVPSYLTTDRGPQFTSKLWEETTKALGIKHRLTTSYHPQHNGKVERSHRSLKNSIRARLDGRSDWLAELPWVLLGLRNSPNTDSGISPAELVFGEPLRLPGNLQAKPASISHETWAAQLRNSISAQSAPSPEWHTATKPTSYIPKDLDRCEQVLIRQDRTVPSLRPKYTGPFPVLQRSDKVYELIVNGKPDKVSVDRLKPFYPTTDSTTGRGLCRESNESTVAEPS</sequence>
<dbReference type="InterPro" id="IPR036397">
    <property type="entry name" value="RNaseH_sf"/>
</dbReference>
<accession>A0A7D9ME24</accession>
<dbReference type="AlphaFoldDB" id="A0A7D9ME24"/>
<dbReference type="OrthoDB" id="775972at2759"/>
<dbReference type="Proteomes" id="UP001152795">
    <property type="component" value="Unassembled WGS sequence"/>
</dbReference>
<keyword evidence="2" id="KW-1185">Reference proteome</keyword>
<evidence type="ECO:0000313" key="1">
    <source>
        <dbReference type="EMBL" id="CAB4045877.1"/>
    </source>
</evidence>
<protein>
    <submittedName>
        <fullName evidence="1">Transposon Ty3-G Gag-Pol poly</fullName>
    </submittedName>
</protein>
<proteinExistence type="predicted"/>